<dbReference type="Proteomes" id="UP000216024">
    <property type="component" value="Unassembled WGS sequence"/>
</dbReference>
<dbReference type="InterPro" id="IPR023772">
    <property type="entry name" value="DNA-bd_HTH_TetR-type_CS"/>
</dbReference>
<dbReference type="Pfam" id="PF00440">
    <property type="entry name" value="TetR_N"/>
    <property type="match status" value="1"/>
</dbReference>
<dbReference type="OrthoDB" id="494991at2"/>
<evidence type="ECO:0000313" key="4">
    <source>
        <dbReference type="EMBL" id="PAB59078.1"/>
    </source>
</evidence>
<dbReference type="PANTHER" id="PTHR43479:SF11">
    <property type="entry name" value="ACREF_ENVCD OPERON REPRESSOR-RELATED"/>
    <property type="match status" value="1"/>
</dbReference>
<dbReference type="InterPro" id="IPR001647">
    <property type="entry name" value="HTH_TetR"/>
</dbReference>
<evidence type="ECO:0000259" key="3">
    <source>
        <dbReference type="PROSITE" id="PS50977"/>
    </source>
</evidence>
<keyword evidence="1 2" id="KW-0238">DNA-binding</keyword>
<sequence length="185" mass="21436">MDSKDKILNAALKLFIKEGFHGTSTSKIAKEAGVSNGTLFHHFKTKESLISRLYIRIKEDYRDYLLKHVTSCKTSKDKVKQCWFGFVRWALENKDSMTFFMMFSNSPYIDKLSKEEACRNFNFIFEIIQEAIDDETLINVHPSLIMNSMYGSVLGFLNFVNENPGKLDESIDVAFKMCWRSIVNI</sequence>
<dbReference type="InterPro" id="IPR009057">
    <property type="entry name" value="Homeodomain-like_sf"/>
</dbReference>
<dbReference type="AlphaFoldDB" id="A0A267MJI8"/>
<dbReference type="Gene3D" id="1.10.357.10">
    <property type="entry name" value="Tetracycline Repressor, domain 2"/>
    <property type="match status" value="1"/>
</dbReference>
<protein>
    <recommendedName>
        <fullName evidence="3">HTH tetR-type domain-containing protein</fullName>
    </recommendedName>
</protein>
<dbReference type="GO" id="GO:0003677">
    <property type="term" value="F:DNA binding"/>
    <property type="evidence" value="ECO:0007669"/>
    <property type="project" value="UniProtKB-UniRule"/>
</dbReference>
<evidence type="ECO:0000313" key="5">
    <source>
        <dbReference type="Proteomes" id="UP000216024"/>
    </source>
</evidence>
<evidence type="ECO:0000256" key="2">
    <source>
        <dbReference type="PROSITE-ProRule" id="PRU00335"/>
    </source>
</evidence>
<gene>
    <name evidence="4" type="ORF">CCE28_11200</name>
</gene>
<dbReference type="InterPro" id="IPR036271">
    <property type="entry name" value="Tet_transcr_reg_TetR-rel_C_sf"/>
</dbReference>
<feature type="DNA-binding region" description="H-T-H motif" evidence="2">
    <location>
        <begin position="24"/>
        <end position="43"/>
    </location>
</feature>
<comment type="caution">
    <text evidence="4">The sequence shown here is derived from an EMBL/GenBank/DDBJ whole genome shotgun (WGS) entry which is preliminary data.</text>
</comment>
<evidence type="ECO:0000256" key="1">
    <source>
        <dbReference type="ARBA" id="ARBA00023125"/>
    </source>
</evidence>
<proteinExistence type="predicted"/>
<dbReference type="InterPro" id="IPR050624">
    <property type="entry name" value="HTH-type_Tx_Regulator"/>
</dbReference>
<dbReference type="EMBL" id="NIBG01000009">
    <property type="protein sequence ID" value="PAB59078.1"/>
    <property type="molecule type" value="Genomic_DNA"/>
</dbReference>
<dbReference type="PROSITE" id="PS50977">
    <property type="entry name" value="HTH_TETR_2"/>
    <property type="match status" value="1"/>
</dbReference>
<dbReference type="PRINTS" id="PR00455">
    <property type="entry name" value="HTHTETR"/>
</dbReference>
<dbReference type="PANTHER" id="PTHR43479">
    <property type="entry name" value="ACREF/ENVCD OPERON REPRESSOR-RELATED"/>
    <property type="match status" value="1"/>
</dbReference>
<dbReference type="PROSITE" id="PS01081">
    <property type="entry name" value="HTH_TETR_1"/>
    <property type="match status" value="1"/>
</dbReference>
<dbReference type="RefSeq" id="WP_095133808.1">
    <property type="nucleotide sequence ID" value="NZ_NIBG01000009.1"/>
</dbReference>
<keyword evidence="5" id="KW-1185">Reference proteome</keyword>
<organism evidence="4 5">
    <name type="scientific">Anaeromicrobium sediminis</name>
    <dbReference type="NCBI Taxonomy" id="1478221"/>
    <lineage>
        <taxon>Bacteria</taxon>
        <taxon>Bacillati</taxon>
        <taxon>Bacillota</taxon>
        <taxon>Clostridia</taxon>
        <taxon>Peptostreptococcales</taxon>
        <taxon>Thermotaleaceae</taxon>
        <taxon>Anaeromicrobium</taxon>
    </lineage>
</organism>
<dbReference type="SUPFAM" id="SSF46689">
    <property type="entry name" value="Homeodomain-like"/>
    <property type="match status" value="1"/>
</dbReference>
<reference evidence="4 5" key="1">
    <citation type="submission" date="2017-06" db="EMBL/GenBank/DDBJ databases">
        <title>Draft genome sequence of anaerobic fermentative bacterium Anaeromicrobium sediminis DY2726D isolated from West Pacific Ocean sediments.</title>
        <authorList>
            <person name="Zeng X."/>
        </authorList>
    </citation>
    <scope>NUCLEOTIDE SEQUENCE [LARGE SCALE GENOMIC DNA]</scope>
    <source>
        <strain evidence="4 5">DY2726D</strain>
    </source>
</reference>
<accession>A0A267MJI8</accession>
<dbReference type="SUPFAM" id="SSF48498">
    <property type="entry name" value="Tetracyclin repressor-like, C-terminal domain"/>
    <property type="match status" value="1"/>
</dbReference>
<feature type="domain" description="HTH tetR-type" evidence="3">
    <location>
        <begin position="1"/>
        <end position="61"/>
    </location>
</feature>
<name>A0A267MJI8_9FIRM</name>